<reference evidence="2 3" key="1">
    <citation type="submission" date="2020-12" db="EMBL/GenBank/DDBJ databases">
        <title>FDA dAtabase for Regulatory Grade micrObial Sequences (FDA-ARGOS): Supporting development and validation of Infectious Disease Dx tests.</title>
        <authorList>
            <person name="Nelson B."/>
            <person name="Plummer A."/>
            <person name="Tallon L."/>
            <person name="Sadzewicz L."/>
            <person name="Zhao X."/>
            <person name="Boylan J."/>
            <person name="Ott S."/>
            <person name="Bowen H."/>
            <person name="Vavikolanu K."/>
            <person name="Mehta A."/>
            <person name="Aluvathingal J."/>
            <person name="Nadendla S."/>
            <person name="Myers T."/>
            <person name="Yan Y."/>
            <person name="Sichtig H."/>
        </authorList>
    </citation>
    <scope>NUCLEOTIDE SEQUENCE [LARGE SCALE GENOMIC DNA]</scope>
    <source>
        <strain evidence="2 3">FDAARGOS_1049</strain>
    </source>
</reference>
<dbReference type="Proteomes" id="UP000595610">
    <property type="component" value="Chromosome 2"/>
</dbReference>
<name>A0A7T4N6P8_9BURK</name>
<dbReference type="KEGG" id="pgis:I6I06_25950"/>
<organism evidence="2 3">
    <name type="scientific">Paraburkholderia ginsengisoli</name>
    <dbReference type="NCBI Taxonomy" id="311231"/>
    <lineage>
        <taxon>Bacteria</taxon>
        <taxon>Pseudomonadati</taxon>
        <taxon>Pseudomonadota</taxon>
        <taxon>Betaproteobacteria</taxon>
        <taxon>Burkholderiales</taxon>
        <taxon>Burkholderiaceae</taxon>
        <taxon>Paraburkholderia</taxon>
    </lineage>
</organism>
<gene>
    <name evidence="2" type="ORF">I6I06_25950</name>
</gene>
<proteinExistence type="predicted"/>
<dbReference type="EMBL" id="CP066076">
    <property type="protein sequence ID" value="QQC66219.1"/>
    <property type="molecule type" value="Genomic_DNA"/>
</dbReference>
<evidence type="ECO:0000313" key="2">
    <source>
        <dbReference type="EMBL" id="QQC66219.1"/>
    </source>
</evidence>
<dbReference type="Pfam" id="PF14366">
    <property type="entry name" value="DUF4410"/>
    <property type="match status" value="1"/>
</dbReference>
<protein>
    <submittedName>
        <fullName evidence="2">DUF4410 domain-containing protein</fullName>
    </submittedName>
</protein>
<dbReference type="InterPro" id="IPR025522">
    <property type="entry name" value="DUF4410"/>
</dbReference>
<dbReference type="AlphaFoldDB" id="A0A7T4N6P8"/>
<feature type="chain" id="PRO_5032267180" evidence="1">
    <location>
        <begin position="34"/>
        <end position="259"/>
    </location>
</feature>
<accession>A0A7T4N6P8</accession>
<sequence length="259" mass="26284">MLTSVNFLKKNATRLVCVAMVCGSALLSGCAGSGITNTSASAATAQPQVRPDNIYVYTFDADPDQVKLDGGMLQKLKTQLSGSSAAQKQVGDADQVREQVADEIVRRLQAMGLHAVRSDAPAPADQNVLLVQGSFDTIDAGNRRRRTLIGLGAGKSEVSSTVQILYKPAGGAPRLVQSFDANADSGKAPGVAETAGVGAAAGSIATTAAVGGGLHAVSETKRAGVSADAKRLGDAVAKQIAQIGVSGGWLSTEHAKGKG</sequence>
<evidence type="ECO:0000256" key="1">
    <source>
        <dbReference type="SAM" id="SignalP"/>
    </source>
</evidence>
<evidence type="ECO:0000313" key="3">
    <source>
        <dbReference type="Proteomes" id="UP000595610"/>
    </source>
</evidence>
<keyword evidence="3" id="KW-1185">Reference proteome</keyword>
<dbReference type="RefSeq" id="WP_042326134.1">
    <property type="nucleotide sequence ID" value="NZ_CP066076.1"/>
</dbReference>
<keyword evidence="1" id="KW-0732">Signal</keyword>
<feature type="signal peptide" evidence="1">
    <location>
        <begin position="1"/>
        <end position="33"/>
    </location>
</feature>